<dbReference type="PRINTS" id="PR00337">
    <property type="entry name" value="LEUILEVALBP"/>
</dbReference>
<accession>A0ABX1TGR3</accession>
<feature type="domain" description="Leucine-binding protein" evidence="5">
    <location>
        <begin position="33"/>
        <end position="347"/>
    </location>
</feature>
<dbReference type="Proteomes" id="UP000760480">
    <property type="component" value="Unassembled WGS sequence"/>
</dbReference>
<evidence type="ECO:0000256" key="4">
    <source>
        <dbReference type="ARBA" id="ARBA00022970"/>
    </source>
</evidence>
<dbReference type="EMBL" id="SPMZ01000014">
    <property type="protein sequence ID" value="NMQ18563.1"/>
    <property type="molecule type" value="Genomic_DNA"/>
</dbReference>
<proteinExistence type="inferred from homology"/>
<comment type="caution">
    <text evidence="6">The sequence shown here is derived from an EMBL/GenBank/DDBJ whole genome shotgun (WGS) entry which is preliminary data.</text>
</comment>
<dbReference type="InterPro" id="IPR028082">
    <property type="entry name" value="Peripla_BP_I"/>
</dbReference>
<dbReference type="InterPro" id="IPR028081">
    <property type="entry name" value="Leu-bd"/>
</dbReference>
<protein>
    <submittedName>
        <fullName evidence="6">Amino acid ABC transporter substrate-binding protein</fullName>
    </submittedName>
</protein>
<evidence type="ECO:0000256" key="1">
    <source>
        <dbReference type="ARBA" id="ARBA00010062"/>
    </source>
</evidence>
<evidence type="ECO:0000313" key="7">
    <source>
        <dbReference type="Proteomes" id="UP000760480"/>
    </source>
</evidence>
<evidence type="ECO:0000313" key="6">
    <source>
        <dbReference type="EMBL" id="NMQ18563.1"/>
    </source>
</evidence>
<keyword evidence="3" id="KW-0732">Signal</keyword>
<evidence type="ECO:0000256" key="2">
    <source>
        <dbReference type="ARBA" id="ARBA00022448"/>
    </source>
</evidence>
<dbReference type="PROSITE" id="PS51257">
    <property type="entry name" value="PROKAR_LIPOPROTEIN"/>
    <property type="match status" value="1"/>
</dbReference>
<evidence type="ECO:0000256" key="3">
    <source>
        <dbReference type="ARBA" id="ARBA00022729"/>
    </source>
</evidence>
<gene>
    <name evidence="6" type="ORF">E4P82_04730</name>
</gene>
<dbReference type="InterPro" id="IPR051010">
    <property type="entry name" value="BCAA_transport"/>
</dbReference>
<dbReference type="CDD" id="cd19983">
    <property type="entry name" value="PBP1_ABC_HAAT-like"/>
    <property type="match status" value="1"/>
</dbReference>
<dbReference type="SUPFAM" id="SSF53822">
    <property type="entry name" value="Periplasmic binding protein-like I"/>
    <property type="match status" value="1"/>
</dbReference>
<dbReference type="PANTHER" id="PTHR30483">
    <property type="entry name" value="LEUCINE-SPECIFIC-BINDING PROTEIN"/>
    <property type="match status" value="1"/>
</dbReference>
<name>A0ABX1TGR3_9GAMM</name>
<evidence type="ECO:0000259" key="5">
    <source>
        <dbReference type="Pfam" id="PF13458"/>
    </source>
</evidence>
<sequence length="374" mass="41124">MGIERWQIGVWTRLGAILFGLMIVLGGCSKLEPIEIGFVGGTSGRVADLGIAGRNGALLAVELRNQAGGVAGHKVELIMRNDEQNPEVAERVTRELIDRGVAAIVGPMTSVIAARMVPIANEAGMLLMSPTVATDDLSHQDDYFFRVSSSAREYATKVAIYQRHLRRVAAAYDLSNQSYTISWLHGFRDTLTKNGGAVIQVLGFKSAGDTPFLPIARDLLATQPDEVLIVANAVDTALLCQQIRKLNAHVPIVIAEWGATEQLIELGGKAVEGVIMTQFFDRNSIVPRYRAFRQRYRDRFDQEPGFAGTAGFDAANVVMDALAQRRSGQSLKEVVQAVRRFEGVQHLVYFDEYGDTKRETFISVVRGGRFVRVE</sequence>
<keyword evidence="4" id="KW-0029">Amino-acid transport</keyword>
<reference evidence="6 7" key="1">
    <citation type="submission" date="2019-03" db="EMBL/GenBank/DDBJ databases">
        <title>Metabolic reconstructions from genomes of highly enriched 'Candidatus Accumulibacter' and 'Candidatus Competibacter' bioreactor populations.</title>
        <authorList>
            <person name="Annavajhala M.K."/>
            <person name="Welles L."/>
            <person name="Abbas B."/>
            <person name="Sorokin D."/>
            <person name="Park H."/>
            <person name="Van Loosdrecht M."/>
            <person name="Chandran K."/>
        </authorList>
    </citation>
    <scope>NUCLEOTIDE SEQUENCE [LARGE SCALE GENOMIC DNA]</scope>
    <source>
        <strain evidence="6 7">SBR_G</strain>
    </source>
</reference>
<dbReference type="RefSeq" id="WP_169247822.1">
    <property type="nucleotide sequence ID" value="NZ_SPMZ01000014.1"/>
</dbReference>
<organism evidence="6 7">
    <name type="scientific">Candidatus Competibacter phosphatis</name>
    <dbReference type="NCBI Taxonomy" id="221280"/>
    <lineage>
        <taxon>Bacteria</taxon>
        <taxon>Pseudomonadati</taxon>
        <taxon>Pseudomonadota</taxon>
        <taxon>Gammaproteobacteria</taxon>
        <taxon>Candidatus Competibacteraceae</taxon>
        <taxon>Candidatus Competibacter</taxon>
    </lineage>
</organism>
<dbReference type="PANTHER" id="PTHR30483:SF6">
    <property type="entry name" value="PERIPLASMIC BINDING PROTEIN OF ABC TRANSPORTER FOR NATURAL AMINO ACIDS"/>
    <property type="match status" value="1"/>
</dbReference>
<dbReference type="Gene3D" id="3.40.50.2300">
    <property type="match status" value="2"/>
</dbReference>
<keyword evidence="2" id="KW-0813">Transport</keyword>
<keyword evidence="7" id="KW-1185">Reference proteome</keyword>
<dbReference type="InterPro" id="IPR000709">
    <property type="entry name" value="Leu_Ile_Val-bd"/>
</dbReference>
<dbReference type="Pfam" id="PF13458">
    <property type="entry name" value="Peripla_BP_6"/>
    <property type="match status" value="1"/>
</dbReference>
<comment type="similarity">
    <text evidence="1">Belongs to the leucine-binding protein family.</text>
</comment>